<accession>A0A1I1K7S6</accession>
<dbReference type="GO" id="GO:0005829">
    <property type="term" value="C:cytosol"/>
    <property type="evidence" value="ECO:0007669"/>
    <property type="project" value="TreeGrafter"/>
</dbReference>
<dbReference type="STRING" id="910347.SAMN05421773_10450"/>
<feature type="domain" description="SCP2" evidence="1">
    <location>
        <begin position="66"/>
        <end position="155"/>
    </location>
</feature>
<dbReference type="InterPro" id="IPR003033">
    <property type="entry name" value="SCP2_sterol-bd_dom"/>
</dbReference>
<dbReference type="Gene3D" id="3.30.1050.10">
    <property type="entry name" value="SCP2 sterol-binding domain"/>
    <property type="match status" value="1"/>
</dbReference>
<organism evidence="2 3">
    <name type="scientific">Streptomyces aidingensis</name>
    <dbReference type="NCBI Taxonomy" id="910347"/>
    <lineage>
        <taxon>Bacteria</taxon>
        <taxon>Bacillati</taxon>
        <taxon>Actinomycetota</taxon>
        <taxon>Actinomycetes</taxon>
        <taxon>Kitasatosporales</taxon>
        <taxon>Streptomycetaceae</taxon>
        <taxon>Streptomyces</taxon>
    </lineage>
</organism>
<keyword evidence="3" id="KW-1185">Reference proteome</keyword>
<dbReference type="PANTHER" id="PTHR10094">
    <property type="entry name" value="STEROL CARRIER PROTEIN 2 SCP-2 FAMILY PROTEIN"/>
    <property type="match status" value="1"/>
</dbReference>
<dbReference type="Proteomes" id="UP000199207">
    <property type="component" value="Unassembled WGS sequence"/>
</dbReference>
<dbReference type="AlphaFoldDB" id="A0A1I1K7S6"/>
<dbReference type="Pfam" id="PF02036">
    <property type="entry name" value="SCP2"/>
    <property type="match status" value="1"/>
</dbReference>
<gene>
    <name evidence="2" type="ORF">SAMN05421773_10450</name>
</gene>
<protein>
    <submittedName>
        <fullName evidence="2">SCP-2 sterol transfer family protein</fullName>
    </submittedName>
</protein>
<evidence type="ECO:0000313" key="3">
    <source>
        <dbReference type="Proteomes" id="UP000199207"/>
    </source>
</evidence>
<evidence type="ECO:0000259" key="1">
    <source>
        <dbReference type="Pfam" id="PF02036"/>
    </source>
</evidence>
<reference evidence="2 3" key="1">
    <citation type="submission" date="2016-10" db="EMBL/GenBank/DDBJ databases">
        <authorList>
            <person name="de Groot N.N."/>
        </authorList>
    </citation>
    <scope>NUCLEOTIDE SEQUENCE [LARGE SCALE GENOMIC DNA]</scope>
    <source>
        <strain evidence="2 3">CGMCC 4.5739</strain>
    </source>
</reference>
<dbReference type="OrthoDB" id="5243187at2"/>
<dbReference type="EMBL" id="FOLM01000004">
    <property type="protein sequence ID" value="SFC54768.1"/>
    <property type="molecule type" value="Genomic_DNA"/>
</dbReference>
<dbReference type="InterPro" id="IPR036527">
    <property type="entry name" value="SCP2_sterol-bd_dom_sf"/>
</dbReference>
<dbReference type="PANTHER" id="PTHR10094:SF25">
    <property type="entry name" value="SCP2 STEROL-BINDING DOMAIN-CONTAINING PROTEIN 1"/>
    <property type="match status" value="1"/>
</dbReference>
<sequence>MADNADADADLLSRLDGMDFAAVAPEEFARLVKGLSTKDIAEVMTGERRLRVLRAVFSRMERQFRPDRAGSLRALIRWQVGGDTEAVYEVSIADGGCAAREGRTEADARTTLTLGDAEFLRLVSGNANPITLFMTRRLKVAGDIGLASGLTRLFDIPKA</sequence>
<dbReference type="RefSeq" id="WP_093838343.1">
    <property type="nucleotide sequence ID" value="NZ_FOLM01000004.1"/>
</dbReference>
<dbReference type="SUPFAM" id="SSF55718">
    <property type="entry name" value="SCP-like"/>
    <property type="match status" value="1"/>
</dbReference>
<name>A0A1I1K7S6_9ACTN</name>
<proteinExistence type="predicted"/>
<evidence type="ECO:0000313" key="2">
    <source>
        <dbReference type="EMBL" id="SFC54768.1"/>
    </source>
</evidence>